<dbReference type="Proteomes" id="UP000050497">
    <property type="component" value="Unassembled WGS sequence"/>
</dbReference>
<dbReference type="EC" id="5.4.99.2" evidence="7"/>
<evidence type="ECO:0000256" key="2">
    <source>
        <dbReference type="ARBA" id="ARBA00008465"/>
    </source>
</evidence>
<gene>
    <name evidence="8" type="ORF">GA0071312_1738</name>
    <name evidence="7" type="ORF">HLUCCO17_12900</name>
</gene>
<feature type="domain" description="Methylmalonyl-CoA mutase alpha/beta chain catalytic" evidence="6">
    <location>
        <begin position="65"/>
        <end position="449"/>
    </location>
</feature>
<dbReference type="GO" id="GO:0004494">
    <property type="term" value="F:methylmalonyl-CoA mutase activity"/>
    <property type="evidence" value="ECO:0007669"/>
    <property type="project" value="UniProtKB-EC"/>
</dbReference>
<evidence type="ECO:0000313" key="9">
    <source>
        <dbReference type="Proteomes" id="UP000050497"/>
    </source>
</evidence>
<dbReference type="PANTHER" id="PTHR48101">
    <property type="entry name" value="METHYLMALONYL-COA MUTASE, MITOCHONDRIAL-RELATED"/>
    <property type="match status" value="1"/>
</dbReference>
<dbReference type="PANTHER" id="PTHR48101:SF4">
    <property type="entry name" value="METHYLMALONYL-COA MUTASE, MITOCHONDRIAL"/>
    <property type="match status" value="1"/>
</dbReference>
<evidence type="ECO:0000256" key="5">
    <source>
        <dbReference type="ARBA" id="ARBA00023285"/>
    </source>
</evidence>
<sequence length="661" mass="69728">MTDQQTPPGEAFPATTREDWMRLVEGVLKGRDFEETLVSQTADGIRVDPLYAAALAQAQPVRAEHAPWHVAQRVDHPDTGEAARQALTDLEGGADALSLVFDGARAARGFGLRIATLDDLDAALDGVLLDLVQIRLDAGRSGRHAAAALIALATRRGLSLDRLDADLALDPIGAAACDGGFSASWEMIADRCGETAVALADKGFAGTIFLADGRPCHEAGGSEAQELAAVLATALAYWRAQEAAGLDPEQGRRNIAFLLAADADQFATIAKFRALRRLWARVEAAAGFEPAPIRLHAETAWRMTTQRDPWVNLLRTTMATFAAGIGGADTVTVLPFTAALGLPDAFARRVARNTQHILLQESNLWRVVDPAAGAGGYEALTEALCETAWEAFQQIEMEGGIVGSLASSALQVRIGEVRAARAAVIADRRAPITGVSAFPDLDEKPVDLALREPPPEMPEPDTATIPATMPAGFADLAAAITEGGSTRAPANPPPGIEPTLLSALPHRREAEPYEHLRDRSDQYLADNGERPKVFLANLGKLAQFNTRAGFARNAFAAGGVAAIGEDGFADPQALAKAFTESGASAACLCSTEALYAEHGVEAARALKEAGCAILFLAGHPDDLEAPMREAGVDAFLHEGCDLLALLGEAWAVIAGERSEAF</sequence>
<dbReference type="SUPFAM" id="SSF51703">
    <property type="entry name" value="Cobalamin (vitamin B12)-dependent enzymes"/>
    <property type="match status" value="1"/>
</dbReference>
<dbReference type="Pfam" id="PF01642">
    <property type="entry name" value="MM_CoA_mutase"/>
    <property type="match status" value="1"/>
</dbReference>
<dbReference type="EMBL" id="FMBM01000002">
    <property type="protein sequence ID" value="SCC80810.1"/>
    <property type="molecule type" value="Genomic_DNA"/>
</dbReference>
<evidence type="ECO:0000259" key="6">
    <source>
        <dbReference type="Pfam" id="PF01642"/>
    </source>
</evidence>
<dbReference type="PATRIC" id="fig|1653334.4.peg.157"/>
<accession>A0A0P7X568</accession>
<evidence type="ECO:0000256" key="4">
    <source>
        <dbReference type="ARBA" id="ARBA00023235"/>
    </source>
</evidence>
<dbReference type="SUPFAM" id="SSF52242">
    <property type="entry name" value="Cobalamin (vitamin B12)-binding domain"/>
    <property type="match status" value="1"/>
</dbReference>
<organism evidence="7 9">
    <name type="scientific">Saliniramus fredricksonii</name>
    <dbReference type="NCBI Taxonomy" id="1653334"/>
    <lineage>
        <taxon>Bacteria</taxon>
        <taxon>Pseudomonadati</taxon>
        <taxon>Pseudomonadota</taxon>
        <taxon>Alphaproteobacteria</taxon>
        <taxon>Hyphomicrobiales</taxon>
        <taxon>Salinarimonadaceae</taxon>
        <taxon>Saliniramus</taxon>
    </lineage>
</organism>
<evidence type="ECO:0000313" key="10">
    <source>
        <dbReference type="Proteomes" id="UP000182800"/>
    </source>
</evidence>
<comment type="similarity">
    <text evidence="2">Belongs to the methylmalonyl-CoA mutase family.</text>
</comment>
<dbReference type="STRING" id="1653334.GA0071312_1738"/>
<keyword evidence="10" id="KW-1185">Reference proteome</keyword>
<protein>
    <submittedName>
        <fullName evidence="7 8">Methylmalonyl-CoA mutase</fullName>
        <ecNumber evidence="7">5.4.99.2</ecNumber>
    </submittedName>
</protein>
<dbReference type="OrthoDB" id="9762378at2"/>
<dbReference type="InterPro" id="IPR016176">
    <property type="entry name" value="Cbl-dep_enz_cat"/>
</dbReference>
<keyword evidence="3" id="KW-0846">Cobalamin</keyword>
<dbReference type="AlphaFoldDB" id="A0A0P7X568"/>
<dbReference type="GO" id="GO:0046872">
    <property type="term" value="F:metal ion binding"/>
    <property type="evidence" value="ECO:0007669"/>
    <property type="project" value="InterPro"/>
</dbReference>
<dbReference type="EMBL" id="LJSX01000020">
    <property type="protein sequence ID" value="KPQ09999.1"/>
    <property type="molecule type" value="Genomic_DNA"/>
</dbReference>
<evidence type="ECO:0000256" key="1">
    <source>
        <dbReference type="ARBA" id="ARBA00001922"/>
    </source>
</evidence>
<dbReference type="Gene3D" id="3.20.20.240">
    <property type="entry name" value="Methylmalonyl-CoA mutase"/>
    <property type="match status" value="1"/>
</dbReference>
<comment type="cofactor">
    <cofactor evidence="1">
        <name>adenosylcob(III)alamin</name>
        <dbReference type="ChEBI" id="CHEBI:18408"/>
    </cofactor>
</comment>
<name>A0A0P7X568_9HYPH</name>
<dbReference type="InterPro" id="IPR036724">
    <property type="entry name" value="Cobalamin-bd_sf"/>
</dbReference>
<dbReference type="InterPro" id="IPR006099">
    <property type="entry name" value="MeMalonylCoA_mutase_a/b_cat"/>
</dbReference>
<reference evidence="7 9" key="1">
    <citation type="submission" date="2015-09" db="EMBL/GenBank/DDBJ databases">
        <title>Identification and resolution of microdiversity through metagenomic sequencing of parallel consortia.</title>
        <authorList>
            <person name="Nelson W.C."/>
            <person name="Romine M.F."/>
            <person name="Lindemann S.R."/>
        </authorList>
    </citation>
    <scope>NUCLEOTIDE SEQUENCE [LARGE SCALE GENOMIC DNA]</scope>
    <source>
        <strain evidence="7">HL-109</strain>
    </source>
</reference>
<dbReference type="Gene3D" id="3.40.50.280">
    <property type="entry name" value="Cobalamin-binding domain"/>
    <property type="match status" value="1"/>
</dbReference>
<keyword evidence="4 7" id="KW-0413">Isomerase</keyword>
<evidence type="ECO:0000313" key="8">
    <source>
        <dbReference type="EMBL" id="SCC80810.1"/>
    </source>
</evidence>
<dbReference type="Proteomes" id="UP000182800">
    <property type="component" value="Unassembled WGS sequence"/>
</dbReference>
<comment type="caution">
    <text evidence="7">The sequence shown here is derived from an EMBL/GenBank/DDBJ whole genome shotgun (WGS) entry which is preliminary data.</text>
</comment>
<proteinExistence type="inferred from homology"/>
<evidence type="ECO:0000313" key="7">
    <source>
        <dbReference type="EMBL" id="KPQ09999.1"/>
    </source>
</evidence>
<evidence type="ECO:0000256" key="3">
    <source>
        <dbReference type="ARBA" id="ARBA00022628"/>
    </source>
</evidence>
<reference evidence="8 10" key="2">
    <citation type="submission" date="2016-08" db="EMBL/GenBank/DDBJ databases">
        <authorList>
            <person name="Varghese N."/>
            <person name="Submissions Spin"/>
        </authorList>
    </citation>
    <scope>NUCLEOTIDE SEQUENCE [LARGE SCALE GENOMIC DNA]</scope>
    <source>
        <strain evidence="8 10">HL-109</strain>
    </source>
</reference>
<dbReference type="RefSeq" id="WP_074444635.1">
    <property type="nucleotide sequence ID" value="NZ_FMBM01000002.1"/>
</dbReference>
<keyword evidence="5" id="KW-0170">Cobalt</keyword>
<dbReference type="GO" id="GO:0031419">
    <property type="term" value="F:cobalamin binding"/>
    <property type="evidence" value="ECO:0007669"/>
    <property type="project" value="UniProtKB-KW"/>
</dbReference>